<organism evidence="2 3">
    <name type="scientific">Tanacetum coccineum</name>
    <dbReference type="NCBI Taxonomy" id="301880"/>
    <lineage>
        <taxon>Eukaryota</taxon>
        <taxon>Viridiplantae</taxon>
        <taxon>Streptophyta</taxon>
        <taxon>Embryophyta</taxon>
        <taxon>Tracheophyta</taxon>
        <taxon>Spermatophyta</taxon>
        <taxon>Magnoliopsida</taxon>
        <taxon>eudicotyledons</taxon>
        <taxon>Gunneridae</taxon>
        <taxon>Pentapetalae</taxon>
        <taxon>asterids</taxon>
        <taxon>campanulids</taxon>
        <taxon>Asterales</taxon>
        <taxon>Asteraceae</taxon>
        <taxon>Asteroideae</taxon>
        <taxon>Anthemideae</taxon>
        <taxon>Anthemidinae</taxon>
        <taxon>Tanacetum</taxon>
    </lineage>
</organism>
<protein>
    <submittedName>
        <fullName evidence="2">Uncharacterized protein</fullName>
    </submittedName>
</protein>
<proteinExistence type="predicted"/>
<sequence length="78" mass="8748">MQSPFPQSLPKGSSQTEEGHIKKDKGKKALSSKEAVKESTKSDSDDDETHLLGSMVKSSRIKKVKKFDFVIEDRKHIC</sequence>
<reference evidence="2" key="1">
    <citation type="journal article" date="2022" name="Int. J. Mol. Sci.">
        <title>Draft Genome of Tanacetum Coccineum: Genomic Comparison of Closely Related Tanacetum-Family Plants.</title>
        <authorList>
            <person name="Yamashiro T."/>
            <person name="Shiraishi A."/>
            <person name="Nakayama K."/>
            <person name="Satake H."/>
        </authorList>
    </citation>
    <scope>NUCLEOTIDE SEQUENCE</scope>
</reference>
<dbReference type="Proteomes" id="UP001151760">
    <property type="component" value="Unassembled WGS sequence"/>
</dbReference>
<dbReference type="EMBL" id="BQNB010016106">
    <property type="protein sequence ID" value="GJT47877.1"/>
    <property type="molecule type" value="Genomic_DNA"/>
</dbReference>
<feature type="compositionally biased region" description="Polar residues" evidence="1">
    <location>
        <begin position="1"/>
        <end position="16"/>
    </location>
</feature>
<evidence type="ECO:0000313" key="3">
    <source>
        <dbReference type="Proteomes" id="UP001151760"/>
    </source>
</evidence>
<gene>
    <name evidence="2" type="ORF">Tco_0974034</name>
</gene>
<keyword evidence="3" id="KW-1185">Reference proteome</keyword>
<feature type="compositionally biased region" description="Basic and acidic residues" evidence="1">
    <location>
        <begin position="34"/>
        <end position="43"/>
    </location>
</feature>
<accession>A0ABQ5EBD9</accession>
<reference evidence="2" key="2">
    <citation type="submission" date="2022-01" db="EMBL/GenBank/DDBJ databases">
        <authorList>
            <person name="Yamashiro T."/>
            <person name="Shiraishi A."/>
            <person name="Satake H."/>
            <person name="Nakayama K."/>
        </authorList>
    </citation>
    <scope>NUCLEOTIDE SEQUENCE</scope>
</reference>
<feature type="region of interest" description="Disordered" evidence="1">
    <location>
        <begin position="1"/>
        <end position="54"/>
    </location>
</feature>
<comment type="caution">
    <text evidence="2">The sequence shown here is derived from an EMBL/GenBank/DDBJ whole genome shotgun (WGS) entry which is preliminary data.</text>
</comment>
<name>A0ABQ5EBD9_9ASTR</name>
<evidence type="ECO:0000313" key="2">
    <source>
        <dbReference type="EMBL" id="GJT47877.1"/>
    </source>
</evidence>
<evidence type="ECO:0000256" key="1">
    <source>
        <dbReference type="SAM" id="MobiDB-lite"/>
    </source>
</evidence>